<evidence type="ECO:0000256" key="2">
    <source>
        <dbReference type="ARBA" id="ARBA00022747"/>
    </source>
</evidence>
<dbReference type="AlphaFoldDB" id="A4JAI7"/>
<dbReference type="PANTHER" id="PTHR30408">
    <property type="entry name" value="TYPE-1 RESTRICTION ENZYME ECOKI SPECIFICITY PROTEIN"/>
    <property type="match status" value="1"/>
</dbReference>
<evidence type="ECO:0000313" key="6">
    <source>
        <dbReference type="Proteomes" id="UP000002287"/>
    </source>
</evidence>
<comment type="similarity">
    <text evidence="1">Belongs to the type-I restriction system S methylase family.</text>
</comment>
<dbReference type="InterPro" id="IPR044946">
    <property type="entry name" value="Restrct_endonuc_typeI_TRD_sf"/>
</dbReference>
<dbReference type="Gene3D" id="3.90.220.20">
    <property type="entry name" value="DNA methylase specificity domains"/>
    <property type="match status" value="2"/>
</dbReference>
<dbReference type="InterPro" id="IPR052021">
    <property type="entry name" value="Type-I_RS_S_subunit"/>
</dbReference>
<evidence type="ECO:0000313" key="5">
    <source>
        <dbReference type="EMBL" id="ABO53290.1"/>
    </source>
</evidence>
<gene>
    <name evidence="5" type="ordered locus">Bcep1808_0277</name>
</gene>
<dbReference type="eggNOG" id="COG2002">
    <property type="taxonomic scope" value="Bacteria"/>
</dbReference>
<dbReference type="Pfam" id="PF01420">
    <property type="entry name" value="Methylase_S"/>
    <property type="match status" value="1"/>
</dbReference>
<dbReference type="PANTHER" id="PTHR30408:SF12">
    <property type="entry name" value="TYPE I RESTRICTION ENZYME MJAVIII SPECIFICITY SUBUNIT"/>
    <property type="match status" value="1"/>
</dbReference>
<keyword evidence="5" id="KW-0540">Nuclease</keyword>
<dbReference type="HOGENOM" id="CLU_643531_0_0_4"/>
<organism evidence="5 6">
    <name type="scientific">Burkholderia vietnamiensis (strain G4 / LMG 22486)</name>
    <name type="common">Burkholderia cepacia (strain R1808)</name>
    <dbReference type="NCBI Taxonomy" id="269482"/>
    <lineage>
        <taxon>Bacteria</taxon>
        <taxon>Pseudomonadati</taxon>
        <taxon>Pseudomonadota</taxon>
        <taxon>Betaproteobacteria</taxon>
        <taxon>Burkholderiales</taxon>
        <taxon>Burkholderiaceae</taxon>
        <taxon>Burkholderia</taxon>
        <taxon>Burkholderia cepacia complex</taxon>
    </lineage>
</organism>
<keyword evidence="2" id="KW-0680">Restriction system</keyword>
<dbReference type="Proteomes" id="UP000002287">
    <property type="component" value="Chromosome 1"/>
</dbReference>
<keyword evidence="5" id="KW-0255">Endonuclease</keyword>
<protein>
    <submittedName>
        <fullName evidence="5">Restriction endonuclease S subunits-like protein</fullName>
    </submittedName>
</protein>
<dbReference type="EMBL" id="CP000614">
    <property type="protein sequence ID" value="ABO53290.1"/>
    <property type="molecule type" value="Genomic_DNA"/>
</dbReference>
<evidence type="ECO:0000259" key="4">
    <source>
        <dbReference type="Pfam" id="PF01420"/>
    </source>
</evidence>
<proteinExistence type="inferred from homology"/>
<dbReference type="InterPro" id="IPR000055">
    <property type="entry name" value="Restrct_endonuc_typeI_TRD"/>
</dbReference>
<dbReference type="GO" id="GO:0009307">
    <property type="term" value="P:DNA restriction-modification system"/>
    <property type="evidence" value="ECO:0007669"/>
    <property type="project" value="UniProtKB-KW"/>
</dbReference>
<accession>A4JAI7</accession>
<dbReference type="eggNOG" id="COG0732">
    <property type="taxonomic scope" value="Bacteria"/>
</dbReference>
<name>A4JAI7_BURVG</name>
<keyword evidence="3" id="KW-0238">DNA-binding</keyword>
<dbReference type="SUPFAM" id="SSF116734">
    <property type="entry name" value="DNA methylase specificity domain"/>
    <property type="match status" value="2"/>
</dbReference>
<dbReference type="GO" id="GO:0003677">
    <property type="term" value="F:DNA binding"/>
    <property type="evidence" value="ECO:0007669"/>
    <property type="project" value="UniProtKB-KW"/>
</dbReference>
<sequence>MVSLGDVTDPALRLEAPQAGTIYRQIGVRLWGEGAYERESIDGADTKYPNFNRIEADDLVVNKIWARNGSVAVVTTELSGGYVSTEFPAYTLKGERILPAWMRLVTKWRGFWQACDEKAQGTSGKNRIKPGEFLAIEIPLPPLPEQRAIVAKLDELSDKTTQLNAYLDTVEADADALIRSYMFGEQANGYEKRKMSELVSLRSTDVAVDNTQEYRFAGVYSFGRGVFASAVKSGSDFAYERLSTVKAGDFTYPKLMAWEGALGVVPPECDGMVVSPEFPVFTVNTDAVLPEVLDIYFRTPSVWPELAALSGGTNLRRRRLQPSDFLEYEMSVPPMPVQTKLRDLRVSIAALKARHAAIRQSNTALVPATLERIFGEHRAPAVQPSGTTVGFPHPLDVKVKVERPLTIDKMNEIAVAGWAGQLDD</sequence>
<reference evidence="6" key="1">
    <citation type="submission" date="2007-03" db="EMBL/GenBank/DDBJ databases">
        <title>Complete sequence of chromosome 1 of Burkholderia vietnamiensis G4.</title>
        <authorList>
            <consortium name="US DOE Joint Genome Institute"/>
            <person name="Copeland A."/>
            <person name="Lucas S."/>
            <person name="Lapidus A."/>
            <person name="Barry K."/>
            <person name="Detter J.C."/>
            <person name="Glavina del Rio T."/>
            <person name="Hammon N."/>
            <person name="Israni S."/>
            <person name="Dalin E."/>
            <person name="Tice H."/>
            <person name="Pitluck S."/>
            <person name="Chain P."/>
            <person name="Malfatti S."/>
            <person name="Shin M."/>
            <person name="Vergez L."/>
            <person name="Schmutz J."/>
            <person name="Larimer F."/>
            <person name="Land M."/>
            <person name="Hauser L."/>
            <person name="Kyrpides N."/>
            <person name="Tiedje J."/>
            <person name="Richardson P."/>
        </authorList>
    </citation>
    <scope>NUCLEOTIDE SEQUENCE [LARGE SCALE GENOMIC DNA]</scope>
    <source>
        <strain evidence="6">G4 / LMG 22486</strain>
    </source>
</reference>
<evidence type="ECO:0000256" key="3">
    <source>
        <dbReference type="ARBA" id="ARBA00023125"/>
    </source>
</evidence>
<dbReference type="GO" id="GO:0004519">
    <property type="term" value="F:endonuclease activity"/>
    <property type="evidence" value="ECO:0007669"/>
    <property type="project" value="UniProtKB-KW"/>
</dbReference>
<keyword evidence="5" id="KW-0378">Hydrolase</keyword>
<feature type="domain" description="Type I restriction modification DNA specificity" evidence="4">
    <location>
        <begin position="45"/>
        <end position="165"/>
    </location>
</feature>
<dbReference type="KEGG" id="bvi:Bcep1808_0277"/>
<dbReference type="REBASE" id="14980">
    <property type="entry name" value="S.BviG4ORF275P"/>
</dbReference>
<evidence type="ECO:0000256" key="1">
    <source>
        <dbReference type="ARBA" id="ARBA00010923"/>
    </source>
</evidence>